<evidence type="ECO:0000259" key="6">
    <source>
        <dbReference type="Pfam" id="PF01385"/>
    </source>
</evidence>
<feature type="domain" description="Probable transposase IS891/IS1136/IS1341" evidence="6">
    <location>
        <begin position="391"/>
        <end position="490"/>
    </location>
</feature>
<keyword evidence="2" id="KW-0815">Transposition</keyword>
<name>A0ABV4WHV5_9CYAN</name>
<evidence type="ECO:0000256" key="3">
    <source>
        <dbReference type="ARBA" id="ARBA00023125"/>
    </source>
</evidence>
<proteinExistence type="inferred from homology"/>
<feature type="compositionally biased region" description="Polar residues" evidence="5">
    <location>
        <begin position="626"/>
        <end position="636"/>
    </location>
</feature>
<organism evidence="8 9">
    <name type="scientific">Floridaenema evergladense BLCC-F167</name>
    <dbReference type="NCBI Taxonomy" id="3153639"/>
    <lineage>
        <taxon>Bacteria</taxon>
        <taxon>Bacillati</taxon>
        <taxon>Cyanobacteriota</taxon>
        <taxon>Cyanophyceae</taxon>
        <taxon>Oscillatoriophycideae</taxon>
        <taxon>Aerosakkonematales</taxon>
        <taxon>Aerosakkonemataceae</taxon>
        <taxon>Floridanema</taxon>
        <taxon>Floridanema evergladense</taxon>
    </lineage>
</organism>
<dbReference type="Pfam" id="PF01385">
    <property type="entry name" value="OrfB_IS605"/>
    <property type="match status" value="1"/>
</dbReference>
<keyword evidence="9" id="KW-1185">Reference proteome</keyword>
<dbReference type="NCBIfam" id="NF040570">
    <property type="entry name" value="guided_TnpB"/>
    <property type="match status" value="1"/>
</dbReference>
<keyword evidence="8" id="KW-0255">Endonuclease</keyword>
<feature type="compositionally biased region" description="Polar residues" evidence="5">
    <location>
        <begin position="683"/>
        <end position="706"/>
    </location>
</feature>
<comment type="similarity">
    <text evidence="1">In the C-terminal section; belongs to the transposase 35 family.</text>
</comment>
<evidence type="ECO:0000256" key="5">
    <source>
        <dbReference type="SAM" id="MobiDB-lite"/>
    </source>
</evidence>
<feature type="region of interest" description="Disordered" evidence="5">
    <location>
        <begin position="270"/>
        <end position="296"/>
    </location>
</feature>
<dbReference type="GO" id="GO:0004519">
    <property type="term" value="F:endonuclease activity"/>
    <property type="evidence" value="ECO:0007669"/>
    <property type="project" value="UniProtKB-KW"/>
</dbReference>
<evidence type="ECO:0000256" key="2">
    <source>
        <dbReference type="ARBA" id="ARBA00022578"/>
    </source>
</evidence>
<keyword evidence="3" id="KW-0238">DNA-binding</keyword>
<protein>
    <submittedName>
        <fullName evidence="8">RNA-guided endonuclease TnpB family protein</fullName>
    </submittedName>
</protein>
<dbReference type="Pfam" id="PF07282">
    <property type="entry name" value="Cas12f1-like_TNB"/>
    <property type="match status" value="1"/>
</dbReference>
<comment type="caution">
    <text evidence="8">The sequence shown here is derived from an EMBL/GenBank/DDBJ whole genome shotgun (WGS) entry which is preliminary data.</text>
</comment>
<evidence type="ECO:0000256" key="1">
    <source>
        <dbReference type="ARBA" id="ARBA00008761"/>
    </source>
</evidence>
<evidence type="ECO:0000259" key="7">
    <source>
        <dbReference type="Pfam" id="PF07282"/>
    </source>
</evidence>
<evidence type="ECO:0000313" key="8">
    <source>
        <dbReference type="EMBL" id="MFB2834652.1"/>
    </source>
</evidence>
<evidence type="ECO:0000256" key="4">
    <source>
        <dbReference type="ARBA" id="ARBA00023172"/>
    </source>
</evidence>
<dbReference type="InterPro" id="IPR010095">
    <property type="entry name" value="Cas12f1-like_TNB"/>
</dbReference>
<feature type="compositionally biased region" description="Basic residues" evidence="5">
    <location>
        <begin position="667"/>
        <end position="682"/>
    </location>
</feature>
<feature type="domain" description="Cas12f1-like TNB" evidence="7">
    <location>
        <begin position="545"/>
        <end position="595"/>
    </location>
</feature>
<keyword evidence="8" id="KW-0540">Nuclease</keyword>
<dbReference type="Proteomes" id="UP001576780">
    <property type="component" value="Unassembled WGS sequence"/>
</dbReference>
<feature type="region of interest" description="Disordered" evidence="5">
    <location>
        <begin position="657"/>
        <end position="747"/>
    </location>
</feature>
<sequence>MKTVEFKLDLNKSQQSKIDDWLKTLTWIWNNGLALLEWREYWLRCQEINYYPTELKNTQSIPLPQSTLNEWGFINPQSCPVFKLDWKFNQIECFHVTKKGKKELKKLDVFGLCSPCTLVKKISLNDYPEIKEEAKYLTVEQFNNSAIYSGLKKLTLGQFIEKRESKKGISFYLHTPGIPENKPHWKGEPPIKGFSDKDLIDYFGKKKLVNYSTIPDGVKVGIADLDSKFIAGQCQNLANAWKQYKDGKRGKPRFKKYTRSEMMATIIHNNAGKTERIPDEEKAKEKESKQLRKEAKAAGVKKEELPSVYIPRKMPVIGSTLKVDSTRNRIRLPFIGWVKIKGKSTQLLNRWGDAFAVSYRICKEASGYYIKLTEKINSKPKKISLNRQDGDLKAIGIDVGVGCLYADDAGRLAEARKYKIKIERKIARFQRQVAKKKLGSKNWEKLQLRIARLYEKDRRRSIAADHKITTKLLREYDGIAVESLKLVNMTAATKTKLDGKEYAKNGRKRKSGLNKAILRNSPGRRNQFLETKVKAINDYFGYTVREFVKVDPKNTSKNCNECGHIDTENRKTQKDFKCVKCGHIDHADVNAAKNIFDRGLLDFERSYRTWRREVKPVSVGDGPTGENETLRSSSVRQEAATTAVSVVESAELTAEYYPAQPTPKGGKPPRQKKKECAKRRVSKSSSDQKQPQTLTPKSFESNTQSKEILAIDENPVLPGLEAFFDDPAPKKKSNSRKKENGFTNPIPETYFQPILWDQTDEINF</sequence>
<keyword evidence="4" id="KW-0233">DNA recombination</keyword>
<accession>A0ABV4WHV5</accession>
<feature type="region of interest" description="Disordered" evidence="5">
    <location>
        <begin position="616"/>
        <end position="636"/>
    </location>
</feature>
<feature type="compositionally biased region" description="Basic and acidic residues" evidence="5">
    <location>
        <begin position="273"/>
        <end position="296"/>
    </location>
</feature>
<gene>
    <name evidence="8" type="ORF">ACE1CA_08975</name>
</gene>
<dbReference type="RefSeq" id="WP_413277082.1">
    <property type="nucleotide sequence ID" value="NZ_JBHFNT010000072.1"/>
</dbReference>
<dbReference type="EMBL" id="JBHFNT010000072">
    <property type="protein sequence ID" value="MFB2834652.1"/>
    <property type="molecule type" value="Genomic_DNA"/>
</dbReference>
<dbReference type="InterPro" id="IPR001959">
    <property type="entry name" value="Transposase"/>
</dbReference>
<evidence type="ECO:0000313" key="9">
    <source>
        <dbReference type="Proteomes" id="UP001576780"/>
    </source>
</evidence>
<keyword evidence="8" id="KW-0378">Hydrolase</keyword>
<reference evidence="8 9" key="1">
    <citation type="submission" date="2024-09" db="EMBL/GenBank/DDBJ databases">
        <title>Floridaenema gen nov. (Aerosakkonemataceae, Aerosakkonematales ord. nov., Cyanobacteria) from benthic tropical and subtropical fresh waters, with the description of four new species.</title>
        <authorList>
            <person name="Moretto J.A."/>
            <person name="Berthold D.E."/>
            <person name="Lefler F.W."/>
            <person name="Huang I.-S."/>
            <person name="Laughinghouse H. IV."/>
        </authorList>
    </citation>
    <scope>NUCLEOTIDE SEQUENCE [LARGE SCALE GENOMIC DNA]</scope>
    <source>
        <strain evidence="8 9">BLCC-F167</strain>
    </source>
</reference>